<name>A0ABT7MEP7_9PSEU</name>
<gene>
    <name evidence="1" type="ORF">QRT03_24380</name>
</gene>
<protein>
    <submittedName>
        <fullName evidence="1">DUF2867 domain-containing protein</fullName>
    </submittedName>
</protein>
<accession>A0ABT7MEP7</accession>
<dbReference type="EMBL" id="JASVWF010000006">
    <property type="protein sequence ID" value="MDL5159125.1"/>
    <property type="molecule type" value="Genomic_DNA"/>
</dbReference>
<proteinExistence type="predicted"/>
<dbReference type="Pfam" id="PF11066">
    <property type="entry name" value="DUF2867"/>
    <property type="match status" value="1"/>
</dbReference>
<dbReference type="InterPro" id="IPR021295">
    <property type="entry name" value="DUF2867"/>
</dbReference>
<organism evidence="1 2">
    <name type="scientific">Actinomycetospora termitidis</name>
    <dbReference type="NCBI Taxonomy" id="3053470"/>
    <lineage>
        <taxon>Bacteria</taxon>
        <taxon>Bacillati</taxon>
        <taxon>Actinomycetota</taxon>
        <taxon>Actinomycetes</taxon>
        <taxon>Pseudonocardiales</taxon>
        <taxon>Pseudonocardiaceae</taxon>
        <taxon>Actinomycetospora</taxon>
    </lineage>
</organism>
<keyword evidence="2" id="KW-1185">Reference proteome</keyword>
<reference evidence="1 2" key="1">
    <citation type="submission" date="2023-06" db="EMBL/GenBank/DDBJ databases">
        <title>Actinomycetospora Odt1-22.</title>
        <authorList>
            <person name="Supong K."/>
        </authorList>
    </citation>
    <scope>NUCLEOTIDE SEQUENCE [LARGE SCALE GENOMIC DNA]</scope>
    <source>
        <strain evidence="1 2">Odt1-22</strain>
    </source>
</reference>
<dbReference type="Proteomes" id="UP001231924">
    <property type="component" value="Unassembled WGS sequence"/>
</dbReference>
<dbReference type="RefSeq" id="WP_286055701.1">
    <property type="nucleotide sequence ID" value="NZ_JASVWF010000006.1"/>
</dbReference>
<evidence type="ECO:0000313" key="2">
    <source>
        <dbReference type="Proteomes" id="UP001231924"/>
    </source>
</evidence>
<evidence type="ECO:0000313" key="1">
    <source>
        <dbReference type="EMBL" id="MDL5159125.1"/>
    </source>
</evidence>
<sequence length="151" mass="16210">MVQRVRPPDDLEGLPARAGYVDAYAAPARIADGRSARAWADLILDDAGPTVLAVIRTVQRGAGLLLVTPEPPNLAVGWAVLHEEPDHVVLGVEGRVYTPRVVLAVRQESLLLVTAVEPRGLVGRLVWTLVAPLHRVTVRTLTAAAERVAAR</sequence>
<comment type="caution">
    <text evidence="1">The sequence shown here is derived from an EMBL/GenBank/DDBJ whole genome shotgun (WGS) entry which is preliminary data.</text>
</comment>